<protein>
    <submittedName>
        <fullName evidence="11">Uncharacterized protein</fullName>
    </submittedName>
</protein>
<evidence type="ECO:0000256" key="2">
    <source>
        <dbReference type="ARBA" id="ARBA00006459"/>
    </source>
</evidence>
<sequence length="196" mass="21893">MIKFYPPFYLFWKILWKFICPAVYLTILAFVWADFHPMHYDDYIFPEWCNWLGWSISFAPLTAIPLVAIYKFCVADGKISKRWRDLLCPEDDWGPALAVHRAERYPLQIPEARRLMLTPAISSHLDNSSKGLSAAAVNVNPMASEETDALLAPSSPSKQRSQSSLARGASTGAGSVVRQPATGGSLIPSFDRETAI</sequence>
<evidence type="ECO:0000256" key="4">
    <source>
        <dbReference type="ARBA" id="ARBA00022692"/>
    </source>
</evidence>
<dbReference type="GO" id="GO:0005886">
    <property type="term" value="C:plasma membrane"/>
    <property type="evidence" value="ECO:0007669"/>
    <property type="project" value="TreeGrafter"/>
</dbReference>
<keyword evidence="3" id="KW-0813">Transport</keyword>
<comment type="caution">
    <text evidence="11">The sequence shown here is derived from an EMBL/GenBank/DDBJ whole genome shotgun (WGS) entry which is preliminary data.</text>
</comment>
<dbReference type="AlphaFoldDB" id="A0A4U5LPK8"/>
<name>A0A4U5LPK8_STECR</name>
<organism evidence="11 12">
    <name type="scientific">Steinernema carpocapsae</name>
    <name type="common">Entomopathogenic nematode</name>
    <dbReference type="NCBI Taxonomy" id="34508"/>
    <lineage>
        <taxon>Eukaryota</taxon>
        <taxon>Metazoa</taxon>
        <taxon>Ecdysozoa</taxon>
        <taxon>Nematoda</taxon>
        <taxon>Chromadorea</taxon>
        <taxon>Rhabditida</taxon>
        <taxon>Tylenchina</taxon>
        <taxon>Panagrolaimomorpha</taxon>
        <taxon>Strongyloidoidea</taxon>
        <taxon>Steinernematidae</taxon>
        <taxon>Steinernema</taxon>
    </lineage>
</organism>
<dbReference type="GO" id="GO:0015179">
    <property type="term" value="F:L-amino acid transmembrane transporter activity"/>
    <property type="evidence" value="ECO:0007669"/>
    <property type="project" value="TreeGrafter"/>
</dbReference>
<evidence type="ECO:0000256" key="7">
    <source>
        <dbReference type="ARBA" id="ARBA00023136"/>
    </source>
</evidence>
<evidence type="ECO:0000256" key="6">
    <source>
        <dbReference type="ARBA" id="ARBA00022989"/>
    </source>
</evidence>
<dbReference type="InterPro" id="IPR000175">
    <property type="entry name" value="Na/ntran_symport"/>
</dbReference>
<dbReference type="Proteomes" id="UP000298663">
    <property type="component" value="Unassembled WGS sequence"/>
</dbReference>
<comment type="similarity">
    <text evidence="2">Belongs to the sodium:neurotransmitter symporter (SNF) (TC 2.A.22) family.</text>
</comment>
<comment type="subcellular location">
    <subcellularLocation>
        <location evidence="1">Membrane</location>
        <topology evidence="1">Multi-pass membrane protein</topology>
    </subcellularLocation>
</comment>
<dbReference type="GO" id="GO:0005283">
    <property type="term" value="F:amino acid:sodium symporter activity"/>
    <property type="evidence" value="ECO:0007669"/>
    <property type="project" value="TreeGrafter"/>
</dbReference>
<keyword evidence="12" id="KW-1185">Reference proteome</keyword>
<dbReference type="SUPFAM" id="SSF161070">
    <property type="entry name" value="SNF-like"/>
    <property type="match status" value="1"/>
</dbReference>
<dbReference type="PANTHER" id="PTHR11616">
    <property type="entry name" value="SODIUM/CHLORIDE DEPENDENT TRANSPORTER"/>
    <property type="match status" value="1"/>
</dbReference>
<evidence type="ECO:0000256" key="3">
    <source>
        <dbReference type="ARBA" id="ARBA00022448"/>
    </source>
</evidence>
<dbReference type="InterPro" id="IPR037272">
    <property type="entry name" value="SNS_sf"/>
</dbReference>
<proteinExistence type="inferred from homology"/>
<evidence type="ECO:0000256" key="8">
    <source>
        <dbReference type="ARBA" id="ARBA00023180"/>
    </source>
</evidence>
<keyword evidence="7 10" id="KW-0472">Membrane</keyword>
<dbReference type="STRING" id="34508.A0A4U5LPK8"/>
<feature type="transmembrane region" description="Helical" evidence="10">
    <location>
        <begin position="12"/>
        <end position="32"/>
    </location>
</feature>
<evidence type="ECO:0000256" key="1">
    <source>
        <dbReference type="ARBA" id="ARBA00004141"/>
    </source>
</evidence>
<gene>
    <name evidence="11" type="ORF">L596_030498</name>
</gene>
<evidence type="ECO:0000256" key="9">
    <source>
        <dbReference type="SAM" id="MobiDB-lite"/>
    </source>
</evidence>
<dbReference type="GO" id="GO:0089718">
    <property type="term" value="P:amino acid import across plasma membrane"/>
    <property type="evidence" value="ECO:0007669"/>
    <property type="project" value="TreeGrafter"/>
</dbReference>
<dbReference type="OrthoDB" id="6581954at2759"/>
<reference evidence="11 12" key="1">
    <citation type="journal article" date="2015" name="Genome Biol.">
        <title>Comparative genomics of Steinernema reveals deeply conserved gene regulatory networks.</title>
        <authorList>
            <person name="Dillman A.R."/>
            <person name="Macchietto M."/>
            <person name="Porter C.F."/>
            <person name="Rogers A."/>
            <person name="Williams B."/>
            <person name="Antoshechkin I."/>
            <person name="Lee M.M."/>
            <person name="Goodwin Z."/>
            <person name="Lu X."/>
            <person name="Lewis E.E."/>
            <person name="Goodrich-Blair H."/>
            <person name="Stock S.P."/>
            <person name="Adams B.J."/>
            <person name="Sternberg P.W."/>
            <person name="Mortazavi A."/>
        </authorList>
    </citation>
    <scope>NUCLEOTIDE SEQUENCE [LARGE SCALE GENOMIC DNA]</scope>
    <source>
        <strain evidence="11 12">ALL</strain>
    </source>
</reference>
<feature type="compositionally biased region" description="Low complexity" evidence="9">
    <location>
        <begin position="153"/>
        <end position="164"/>
    </location>
</feature>
<evidence type="ECO:0000256" key="5">
    <source>
        <dbReference type="ARBA" id="ARBA00022847"/>
    </source>
</evidence>
<keyword evidence="8" id="KW-0325">Glycoprotein</keyword>
<dbReference type="EMBL" id="AZBU02000014">
    <property type="protein sequence ID" value="TKR57853.1"/>
    <property type="molecule type" value="Genomic_DNA"/>
</dbReference>
<accession>A0A4U5LPK8</accession>
<dbReference type="Pfam" id="PF00209">
    <property type="entry name" value="SNF"/>
    <property type="match status" value="1"/>
</dbReference>
<evidence type="ECO:0000256" key="10">
    <source>
        <dbReference type="SAM" id="Phobius"/>
    </source>
</evidence>
<dbReference type="PANTHER" id="PTHR11616:SF321">
    <property type="entry name" value="SODIUM-DEPENDENT NUTRIENT AMINO ACID TRANSPORTER 1-RELATED"/>
    <property type="match status" value="1"/>
</dbReference>
<keyword evidence="5" id="KW-0769">Symport</keyword>
<evidence type="ECO:0000313" key="12">
    <source>
        <dbReference type="Proteomes" id="UP000298663"/>
    </source>
</evidence>
<evidence type="ECO:0000313" key="11">
    <source>
        <dbReference type="EMBL" id="TKR57853.1"/>
    </source>
</evidence>
<dbReference type="PROSITE" id="PS50267">
    <property type="entry name" value="NA_NEUROTRAN_SYMP_3"/>
    <property type="match status" value="1"/>
</dbReference>
<feature type="region of interest" description="Disordered" evidence="9">
    <location>
        <begin position="146"/>
        <end position="196"/>
    </location>
</feature>
<keyword evidence="6 10" id="KW-1133">Transmembrane helix</keyword>
<keyword evidence="4 10" id="KW-0812">Transmembrane</keyword>
<feature type="transmembrane region" description="Helical" evidence="10">
    <location>
        <begin position="52"/>
        <end position="74"/>
    </location>
</feature>
<reference evidence="11 12" key="2">
    <citation type="journal article" date="2019" name="G3 (Bethesda)">
        <title>Hybrid Assembly of the Genome of the Entomopathogenic Nematode Steinernema carpocapsae Identifies the X-Chromosome.</title>
        <authorList>
            <person name="Serra L."/>
            <person name="Macchietto M."/>
            <person name="Macias-Munoz A."/>
            <person name="McGill C.J."/>
            <person name="Rodriguez I.M."/>
            <person name="Rodriguez B."/>
            <person name="Murad R."/>
            <person name="Mortazavi A."/>
        </authorList>
    </citation>
    <scope>NUCLEOTIDE SEQUENCE [LARGE SCALE GENOMIC DNA]</scope>
    <source>
        <strain evidence="11 12">ALL</strain>
    </source>
</reference>